<dbReference type="AlphaFoldDB" id="A0A0C2YQT6"/>
<evidence type="ECO:0008006" key="4">
    <source>
        <dbReference type="Google" id="ProtNLM"/>
    </source>
</evidence>
<dbReference type="STRING" id="272627.CCC_00106"/>
<sequence>MKALRQSMDRILGWSRWLVVPVCVLLLLQWPLRDLIKAGSREANDSAQALFALYIALALTFASRRGAHLTAASWAESFAPRTRRNMARMGALLFLAPWSLFILVSSTPATWQSLRQLEAFPDTYNPGYFLIRLATWGLAALVLVQALIQARRPL</sequence>
<feature type="transmembrane region" description="Helical" evidence="1">
    <location>
        <begin position="88"/>
        <end position="109"/>
    </location>
</feature>
<dbReference type="EMBL" id="JXSL01000030">
    <property type="protein sequence ID" value="KIL97045.1"/>
    <property type="molecule type" value="Genomic_DNA"/>
</dbReference>
<gene>
    <name evidence="2" type="ORF">CCC_00106</name>
</gene>
<accession>A0A0C2YQT6</accession>
<evidence type="ECO:0000313" key="3">
    <source>
        <dbReference type="Proteomes" id="UP000031971"/>
    </source>
</evidence>
<reference evidence="2 3" key="1">
    <citation type="submission" date="2015-01" db="EMBL/GenBank/DDBJ databases">
        <title>Genome Sequence of Magnetospirillum magnetotacticum Strain MS-1.</title>
        <authorList>
            <person name="Marinov G.K."/>
            <person name="Smalley M.D."/>
            <person name="DeSalvo G."/>
        </authorList>
    </citation>
    <scope>NUCLEOTIDE SEQUENCE [LARGE SCALE GENOMIC DNA]</scope>
    <source>
        <strain evidence="2 3">MS-1</strain>
    </source>
</reference>
<name>A0A0C2YQT6_PARME</name>
<organism evidence="2 3">
    <name type="scientific">Paramagnetospirillum magnetotacticum MS-1</name>
    <dbReference type="NCBI Taxonomy" id="272627"/>
    <lineage>
        <taxon>Bacteria</taxon>
        <taxon>Pseudomonadati</taxon>
        <taxon>Pseudomonadota</taxon>
        <taxon>Alphaproteobacteria</taxon>
        <taxon>Rhodospirillales</taxon>
        <taxon>Magnetospirillaceae</taxon>
        <taxon>Paramagnetospirillum</taxon>
    </lineage>
</organism>
<keyword evidence="1" id="KW-0472">Membrane</keyword>
<feature type="transmembrane region" description="Helical" evidence="1">
    <location>
        <begin position="50"/>
        <end position="67"/>
    </location>
</feature>
<keyword evidence="1" id="KW-1133">Transmembrane helix</keyword>
<protein>
    <recommendedName>
        <fullName evidence="4">TRAP-type C4-dicarboxylate transport system small permease component</fullName>
    </recommendedName>
</protein>
<keyword evidence="1" id="KW-0812">Transmembrane</keyword>
<comment type="caution">
    <text evidence="2">The sequence shown here is derived from an EMBL/GenBank/DDBJ whole genome shotgun (WGS) entry which is preliminary data.</text>
</comment>
<feature type="transmembrane region" description="Helical" evidence="1">
    <location>
        <begin position="129"/>
        <end position="148"/>
    </location>
</feature>
<evidence type="ECO:0000256" key="1">
    <source>
        <dbReference type="SAM" id="Phobius"/>
    </source>
</evidence>
<keyword evidence="3" id="KW-1185">Reference proteome</keyword>
<evidence type="ECO:0000313" key="2">
    <source>
        <dbReference type="EMBL" id="KIL97045.1"/>
    </source>
</evidence>
<feature type="transmembrane region" description="Helical" evidence="1">
    <location>
        <begin position="12"/>
        <end position="30"/>
    </location>
</feature>
<proteinExistence type="predicted"/>
<dbReference type="Proteomes" id="UP000031971">
    <property type="component" value="Unassembled WGS sequence"/>
</dbReference>